<dbReference type="Gene3D" id="3.40.50.720">
    <property type="entry name" value="NAD(P)-binding Rossmann-like Domain"/>
    <property type="match status" value="1"/>
</dbReference>
<evidence type="ECO:0000313" key="5">
    <source>
        <dbReference type="Proteomes" id="UP000435837"/>
    </source>
</evidence>
<accession>A0A640S7Z9</accession>
<dbReference type="PANTHER" id="PTHR42748">
    <property type="entry name" value="NITROGEN METABOLITE REPRESSION PROTEIN NMRA FAMILY MEMBER"/>
    <property type="match status" value="1"/>
</dbReference>
<comment type="caution">
    <text evidence="4">The sequence shown here is derived from an EMBL/GenBank/DDBJ whole genome shotgun (WGS) entry which is preliminary data.</text>
</comment>
<dbReference type="Pfam" id="PF05368">
    <property type="entry name" value="NmrA"/>
    <property type="match status" value="1"/>
</dbReference>
<proteinExistence type="inferred from homology"/>
<dbReference type="PANTHER" id="PTHR42748:SF7">
    <property type="entry name" value="NMRA LIKE REDOX SENSOR 1-RELATED"/>
    <property type="match status" value="1"/>
</dbReference>
<reference evidence="4 5" key="1">
    <citation type="submission" date="2019-12" db="EMBL/GenBank/DDBJ databases">
        <title>Whole genome shotgun sequence of Streptomyces caniferus NBRC 15389.</title>
        <authorList>
            <person name="Ichikawa N."/>
            <person name="Kimura A."/>
            <person name="Kitahashi Y."/>
            <person name="Komaki H."/>
            <person name="Tamura T."/>
        </authorList>
    </citation>
    <scope>NUCLEOTIDE SEQUENCE [LARGE SCALE GENOMIC DNA]</scope>
    <source>
        <strain evidence="4 5">NBRC 15389</strain>
    </source>
</reference>
<dbReference type="AlphaFoldDB" id="A0A640S7Z9"/>
<dbReference type="Proteomes" id="UP000435837">
    <property type="component" value="Unassembled WGS sequence"/>
</dbReference>
<dbReference type="InterPro" id="IPR008030">
    <property type="entry name" value="NmrA-like"/>
</dbReference>
<organism evidence="4 5">
    <name type="scientific">Streptomyces caniferus</name>
    <dbReference type="NCBI Taxonomy" id="285557"/>
    <lineage>
        <taxon>Bacteria</taxon>
        <taxon>Bacillati</taxon>
        <taxon>Actinomycetota</taxon>
        <taxon>Actinomycetes</taxon>
        <taxon>Kitasatosporales</taxon>
        <taxon>Streptomycetaceae</taxon>
        <taxon>Streptomyces</taxon>
    </lineage>
</organism>
<evidence type="ECO:0000313" key="4">
    <source>
        <dbReference type="EMBL" id="GFE06506.1"/>
    </source>
</evidence>
<feature type="domain" description="NmrA-like" evidence="3">
    <location>
        <begin position="18"/>
        <end position="142"/>
    </location>
</feature>
<protein>
    <recommendedName>
        <fullName evidence="3">NmrA-like domain-containing protein</fullName>
    </recommendedName>
</protein>
<keyword evidence="2" id="KW-0521">NADP</keyword>
<gene>
    <name evidence="4" type="ORF">Scani_27740</name>
</gene>
<sequence length="154" mass="17060">MSTRSFENLYALAPQPTRLPDGREGLLFALPLGKDGRWPLIALDDIAFFARHQLDHWNDWGGRTLRIAAEALTDDQIAAAFERTTGVPSAYQAVDLDDFSRSLPGIGHDLAAMFAFFQDRDLLSRDRDLPALHPELATFSDWLTTTGWDGTAAG</sequence>
<evidence type="ECO:0000256" key="1">
    <source>
        <dbReference type="ARBA" id="ARBA00006328"/>
    </source>
</evidence>
<dbReference type="SUPFAM" id="SSF51735">
    <property type="entry name" value="NAD(P)-binding Rossmann-fold domains"/>
    <property type="match status" value="1"/>
</dbReference>
<evidence type="ECO:0000256" key="2">
    <source>
        <dbReference type="ARBA" id="ARBA00022857"/>
    </source>
</evidence>
<dbReference type="InterPro" id="IPR051164">
    <property type="entry name" value="NmrA-like_oxidored"/>
</dbReference>
<dbReference type="InterPro" id="IPR036291">
    <property type="entry name" value="NAD(P)-bd_dom_sf"/>
</dbReference>
<comment type="similarity">
    <text evidence="1">Belongs to the NmrA-type oxidoreductase family.</text>
</comment>
<name>A0A640S7Z9_9ACTN</name>
<evidence type="ECO:0000259" key="3">
    <source>
        <dbReference type="Pfam" id="PF05368"/>
    </source>
</evidence>
<dbReference type="EMBL" id="BLIN01000003">
    <property type="protein sequence ID" value="GFE06506.1"/>
    <property type="molecule type" value="Genomic_DNA"/>
</dbReference>
<dbReference type="RefSeq" id="WP_246295758.1">
    <property type="nucleotide sequence ID" value="NZ_BAAATH010000013.1"/>
</dbReference>